<dbReference type="OrthoDB" id="9799921at2"/>
<dbReference type="AlphaFoldDB" id="A0A1K1XGM4"/>
<keyword evidence="3" id="KW-1185">Reference proteome</keyword>
<evidence type="ECO:0000259" key="1">
    <source>
        <dbReference type="SMART" id="SM00986"/>
    </source>
</evidence>
<proteinExistence type="predicted"/>
<gene>
    <name evidence="2" type="ORF">SAMN02745752_01801</name>
</gene>
<evidence type="ECO:0000313" key="2">
    <source>
        <dbReference type="EMBL" id="SFX48228.1"/>
    </source>
</evidence>
<dbReference type="NCBIfam" id="TIGR04274">
    <property type="entry name" value="hypoxanDNAglyco"/>
    <property type="match status" value="1"/>
</dbReference>
<organism evidence="2 3">
    <name type="scientific">Marinospirillum alkaliphilum DSM 21637</name>
    <dbReference type="NCBI Taxonomy" id="1122209"/>
    <lineage>
        <taxon>Bacteria</taxon>
        <taxon>Pseudomonadati</taxon>
        <taxon>Pseudomonadota</taxon>
        <taxon>Gammaproteobacteria</taxon>
        <taxon>Oceanospirillales</taxon>
        <taxon>Oceanospirillaceae</taxon>
        <taxon>Marinospirillum</taxon>
    </lineage>
</organism>
<dbReference type="InterPro" id="IPR036895">
    <property type="entry name" value="Uracil-DNA_glycosylase-like_sf"/>
</dbReference>
<dbReference type="SMART" id="SM00986">
    <property type="entry name" value="UDG"/>
    <property type="match status" value="1"/>
</dbReference>
<dbReference type="EMBL" id="FPJW01000006">
    <property type="protein sequence ID" value="SFX48228.1"/>
    <property type="molecule type" value="Genomic_DNA"/>
</dbReference>
<dbReference type="SMART" id="SM00987">
    <property type="entry name" value="UreE_C"/>
    <property type="match status" value="1"/>
</dbReference>
<evidence type="ECO:0000313" key="3">
    <source>
        <dbReference type="Proteomes" id="UP000182350"/>
    </source>
</evidence>
<name>A0A1K1XGM4_9GAMM</name>
<feature type="domain" description="Uracil-DNA glycosylase-like" evidence="1">
    <location>
        <begin position="8"/>
        <end position="166"/>
    </location>
</feature>
<dbReference type="Gene3D" id="3.40.470.10">
    <property type="entry name" value="Uracil-DNA glycosylase-like domain"/>
    <property type="match status" value="1"/>
</dbReference>
<dbReference type="CDD" id="cd10032">
    <property type="entry name" value="UDG-F6_HDG"/>
    <property type="match status" value="1"/>
</dbReference>
<dbReference type="Pfam" id="PF03167">
    <property type="entry name" value="UDG"/>
    <property type="match status" value="1"/>
</dbReference>
<dbReference type="RefSeq" id="WP_072326090.1">
    <property type="nucleotide sequence ID" value="NZ_FPJW01000006.1"/>
</dbReference>
<accession>A0A1K1XGM4</accession>
<dbReference type="STRING" id="1122209.SAMN02745752_01801"/>
<sequence>MQPVYSFPPIEPTHCRLLILGSMPGKASLAAQQYYAHPRNAFWPIMAELLGFDAEADYPQRTQALQQAGIGLWDVMQSCIRPSSLDSDIEETSILPNDFPAWFRRHPHTQAIFCNGGKAFQSYRRHVLPLLDEHFQQLPLHQLPSTSPAHASRTLQQKQLEWYKVMTSLLNQNQGTEHD</sequence>
<protein>
    <submittedName>
        <fullName evidence="2">G/U mismatch-specific uracil-DNA glycosylase</fullName>
    </submittedName>
</protein>
<dbReference type="SUPFAM" id="SSF52141">
    <property type="entry name" value="Uracil-DNA glycosylase-like"/>
    <property type="match status" value="1"/>
</dbReference>
<dbReference type="InterPro" id="IPR005122">
    <property type="entry name" value="Uracil-DNA_glycosylase-like"/>
</dbReference>
<reference evidence="2 3" key="1">
    <citation type="submission" date="2016-11" db="EMBL/GenBank/DDBJ databases">
        <authorList>
            <person name="Jaros S."/>
            <person name="Januszkiewicz K."/>
            <person name="Wedrychowicz H."/>
        </authorList>
    </citation>
    <scope>NUCLEOTIDE SEQUENCE [LARGE SCALE GENOMIC DNA]</scope>
    <source>
        <strain evidence="2 3">DSM 21637</strain>
    </source>
</reference>
<dbReference type="Proteomes" id="UP000182350">
    <property type="component" value="Unassembled WGS sequence"/>
</dbReference>
<dbReference type="InterPro" id="IPR026353">
    <property type="entry name" value="Hypoxan-DNA_Glyclase"/>
</dbReference>